<dbReference type="EMBL" id="JAJATW010000001">
    <property type="protein sequence ID" value="MCB5160485.1"/>
    <property type="molecule type" value="Genomic_DNA"/>
</dbReference>
<dbReference type="PROSITE" id="PS01124">
    <property type="entry name" value="HTH_ARAC_FAMILY_2"/>
    <property type="match status" value="1"/>
</dbReference>
<keyword evidence="6" id="KW-1185">Reference proteome</keyword>
<accession>A0A9X1IJM7</accession>
<dbReference type="PROSITE" id="PS00041">
    <property type="entry name" value="HTH_ARAC_FAMILY_1"/>
    <property type="match status" value="1"/>
</dbReference>
<evidence type="ECO:0000256" key="3">
    <source>
        <dbReference type="ARBA" id="ARBA00023163"/>
    </source>
</evidence>
<dbReference type="GO" id="GO:0003700">
    <property type="term" value="F:DNA-binding transcription factor activity"/>
    <property type="evidence" value="ECO:0007669"/>
    <property type="project" value="InterPro"/>
</dbReference>
<evidence type="ECO:0000259" key="4">
    <source>
        <dbReference type="PROSITE" id="PS01124"/>
    </source>
</evidence>
<proteinExistence type="predicted"/>
<dbReference type="PANTHER" id="PTHR43280:SF27">
    <property type="entry name" value="TRANSCRIPTIONAL REGULATOR MTLR"/>
    <property type="match status" value="1"/>
</dbReference>
<dbReference type="SUPFAM" id="SSF46689">
    <property type="entry name" value="Homeodomain-like"/>
    <property type="match status" value="2"/>
</dbReference>
<dbReference type="SMART" id="SM00342">
    <property type="entry name" value="HTH_ARAC"/>
    <property type="match status" value="1"/>
</dbReference>
<dbReference type="Gene3D" id="1.10.10.60">
    <property type="entry name" value="Homeodomain-like"/>
    <property type="match status" value="2"/>
</dbReference>
<dbReference type="InterPro" id="IPR018060">
    <property type="entry name" value="HTH_AraC"/>
</dbReference>
<sequence length="332" mass="37730">MTKKITSPYQKNALIRWVKDENDWVLVSDKTDVSETLLESELLCYNVKSSFSLNGGTTKELVDHQVISTAEKSLILVILLEGKLDFGYDDRRFMLDASVHPVGVLVNLARPVIFRRILCKGNRLTKLNVILPTEWVTERATANFNLNAFINEHKASLYLDLKDDMLSLVADILCQKKSADLLEKINLEILVQRLIVQVLKQVIATESASMEVLEKASNGREGVSASKSKNSTDDLIRYIEDNLDRELSAKSLSEYMAMSESNLQRRFKQSLGCNVQSYIRRRRLEIARQQLEKGIFSIAEVAYSAGYKYPSNFTNAFKKTFGYPPAEVPLYR</sequence>
<comment type="caution">
    <text evidence="5">The sequence shown here is derived from an EMBL/GenBank/DDBJ whole genome shotgun (WGS) entry which is preliminary data.</text>
</comment>
<name>A0A9X1IJM7_9GAMM</name>
<organism evidence="5 6">
    <name type="scientific">Marinomonas algarum</name>
    <dbReference type="NCBI Taxonomy" id="2883105"/>
    <lineage>
        <taxon>Bacteria</taxon>
        <taxon>Pseudomonadati</taxon>
        <taxon>Pseudomonadota</taxon>
        <taxon>Gammaproteobacteria</taxon>
        <taxon>Oceanospirillales</taxon>
        <taxon>Oceanospirillaceae</taxon>
        <taxon>Marinomonas</taxon>
    </lineage>
</organism>
<gene>
    <name evidence="5" type="ORF">LG368_01010</name>
</gene>
<dbReference type="Pfam" id="PF12833">
    <property type="entry name" value="HTH_18"/>
    <property type="match status" value="1"/>
</dbReference>
<dbReference type="InterPro" id="IPR009057">
    <property type="entry name" value="Homeodomain-like_sf"/>
</dbReference>
<reference evidence="5" key="1">
    <citation type="submission" date="2021-10" db="EMBL/GenBank/DDBJ databases">
        <title>Marinomonas pontica sp. nov., isolated from the Black Sea.</title>
        <authorList>
            <person name="Zhao L.-H."/>
            <person name="Xue J.-H."/>
        </authorList>
    </citation>
    <scope>NUCLEOTIDE SEQUENCE</scope>
    <source>
        <strain evidence="5">E8</strain>
    </source>
</reference>
<keyword evidence="1" id="KW-0805">Transcription regulation</keyword>
<dbReference type="AlphaFoldDB" id="A0A9X1IJM7"/>
<evidence type="ECO:0000313" key="5">
    <source>
        <dbReference type="EMBL" id="MCB5160485.1"/>
    </source>
</evidence>
<evidence type="ECO:0000313" key="6">
    <source>
        <dbReference type="Proteomes" id="UP001139095"/>
    </source>
</evidence>
<dbReference type="Proteomes" id="UP001139095">
    <property type="component" value="Unassembled WGS sequence"/>
</dbReference>
<protein>
    <submittedName>
        <fullName evidence="5">AraC family transcriptional regulator</fullName>
    </submittedName>
</protein>
<keyword evidence="3" id="KW-0804">Transcription</keyword>
<feature type="domain" description="HTH araC/xylS-type" evidence="4">
    <location>
        <begin position="233"/>
        <end position="331"/>
    </location>
</feature>
<evidence type="ECO:0000256" key="1">
    <source>
        <dbReference type="ARBA" id="ARBA00023015"/>
    </source>
</evidence>
<dbReference type="PANTHER" id="PTHR43280">
    <property type="entry name" value="ARAC-FAMILY TRANSCRIPTIONAL REGULATOR"/>
    <property type="match status" value="1"/>
</dbReference>
<dbReference type="GO" id="GO:0043565">
    <property type="term" value="F:sequence-specific DNA binding"/>
    <property type="evidence" value="ECO:0007669"/>
    <property type="project" value="InterPro"/>
</dbReference>
<evidence type="ECO:0000256" key="2">
    <source>
        <dbReference type="ARBA" id="ARBA00023125"/>
    </source>
</evidence>
<keyword evidence="2" id="KW-0238">DNA-binding</keyword>
<dbReference type="RefSeq" id="WP_226752864.1">
    <property type="nucleotide sequence ID" value="NZ_JAJATW010000001.1"/>
</dbReference>
<dbReference type="InterPro" id="IPR018062">
    <property type="entry name" value="HTH_AraC-typ_CS"/>
</dbReference>